<keyword evidence="2" id="KW-1185">Reference proteome</keyword>
<organism evidence="1 2">
    <name type="scientific">Halotia branconii CENA392</name>
    <dbReference type="NCBI Taxonomy" id="1539056"/>
    <lineage>
        <taxon>Bacteria</taxon>
        <taxon>Bacillati</taxon>
        <taxon>Cyanobacteriota</taxon>
        <taxon>Cyanophyceae</taxon>
        <taxon>Nostocales</taxon>
        <taxon>Nodulariaceae</taxon>
        <taxon>Halotia</taxon>
    </lineage>
</organism>
<dbReference type="EMBL" id="CP124544">
    <property type="protein sequence ID" value="WGV29017.1"/>
    <property type="molecule type" value="Genomic_DNA"/>
</dbReference>
<gene>
    <name evidence="1" type="ORF">QI031_31145</name>
</gene>
<geneLocation type="plasmid" evidence="1 2">
    <name>unnamed1</name>
</geneLocation>
<dbReference type="Proteomes" id="UP001223520">
    <property type="component" value="Plasmid unnamed1"/>
</dbReference>
<dbReference type="KEGG" id="hbq:QI031_31145"/>
<sequence length="86" mass="9318">MSICTDWSNHSTAWLIRHRLGLRTVLTDLMDGIEVTGSEAMIEAIADFSKCTEVSATAARRKGKKTAVRTGTKCGLCGEDADAIWS</sequence>
<accession>A0AAJ6NYJ6</accession>
<name>A0AAJ6NYJ6_9CYAN</name>
<proteinExistence type="predicted"/>
<evidence type="ECO:0000313" key="1">
    <source>
        <dbReference type="EMBL" id="WGV29017.1"/>
    </source>
</evidence>
<reference evidence="1 2" key="1">
    <citation type="journal article" date="2023" name="Limnol Oceanogr Lett">
        <title>Environmental adaptations by the intertidal Antarctic cyanobacterium Halotia branconii CENA392 as revealed using long-read genome sequencing.</title>
        <authorList>
            <person name="Dextro R.B."/>
            <person name="Delbaje E."/>
            <person name="Freitas P.N.N."/>
            <person name="Geraldes V."/>
            <person name="Pinto E."/>
            <person name="Long P.F."/>
            <person name="Fiore M.F."/>
        </authorList>
    </citation>
    <scope>NUCLEOTIDE SEQUENCE [LARGE SCALE GENOMIC DNA]</scope>
    <source>
        <strain evidence="1 2">CENA392</strain>
        <plasmid evidence="1 2">unnamed1</plasmid>
    </source>
</reference>
<dbReference type="RefSeq" id="WP_281486217.1">
    <property type="nucleotide sequence ID" value="NZ_CP124544.1"/>
</dbReference>
<protein>
    <submittedName>
        <fullName evidence="1">Uncharacterized protein</fullName>
    </submittedName>
</protein>
<keyword evidence="1" id="KW-0614">Plasmid</keyword>
<dbReference type="AlphaFoldDB" id="A0AAJ6NYJ6"/>
<evidence type="ECO:0000313" key="2">
    <source>
        <dbReference type="Proteomes" id="UP001223520"/>
    </source>
</evidence>